<protein>
    <recommendedName>
        <fullName evidence="4">Glutamate--cysteine ligase</fullName>
        <ecNumber evidence="4">6.3.2.2</ecNumber>
    </recommendedName>
</protein>
<dbReference type="Gene3D" id="3.30.590.20">
    <property type="match status" value="1"/>
</dbReference>
<dbReference type="InterPro" id="IPR014746">
    <property type="entry name" value="Gln_synth/guanido_kin_cat_dom"/>
</dbReference>
<evidence type="ECO:0000256" key="1">
    <source>
        <dbReference type="ARBA" id="ARBA00022598"/>
    </source>
</evidence>
<evidence type="ECO:0000313" key="5">
    <source>
        <dbReference type="EMBL" id="MDY7228433.1"/>
    </source>
</evidence>
<dbReference type="GO" id="GO:0016874">
    <property type="term" value="F:ligase activity"/>
    <property type="evidence" value="ECO:0007669"/>
    <property type="project" value="UniProtKB-KW"/>
</dbReference>
<dbReference type="EC" id="6.3.2.2" evidence="4"/>
<dbReference type="PANTHER" id="PTHR34378:SF1">
    <property type="entry name" value="GLUTAMATE--CYSTEINE LIGASE, CHLOROPLASTIC"/>
    <property type="match status" value="1"/>
</dbReference>
<dbReference type="SUPFAM" id="SSF55931">
    <property type="entry name" value="Glutamine synthetase/guanido kinase"/>
    <property type="match status" value="1"/>
</dbReference>
<organism evidence="5 6">
    <name type="scientific">Hyalangium rubrum</name>
    <dbReference type="NCBI Taxonomy" id="3103134"/>
    <lineage>
        <taxon>Bacteria</taxon>
        <taxon>Pseudomonadati</taxon>
        <taxon>Myxococcota</taxon>
        <taxon>Myxococcia</taxon>
        <taxon>Myxococcales</taxon>
        <taxon>Cystobacterineae</taxon>
        <taxon>Archangiaceae</taxon>
        <taxon>Hyalangium</taxon>
    </lineage>
</organism>
<evidence type="ECO:0000256" key="4">
    <source>
        <dbReference type="PIRNR" id="PIRNR017901"/>
    </source>
</evidence>
<keyword evidence="6" id="KW-1185">Reference proteome</keyword>
<evidence type="ECO:0000256" key="2">
    <source>
        <dbReference type="ARBA" id="ARBA00022741"/>
    </source>
</evidence>
<dbReference type="InterPro" id="IPR035434">
    <property type="entry name" value="GCL_bact_plant"/>
</dbReference>
<accession>A0ABU5H6F9</accession>
<dbReference type="Proteomes" id="UP001291309">
    <property type="component" value="Unassembled WGS sequence"/>
</dbReference>
<comment type="function">
    <text evidence="4">Catalyzes the synthesis of gamma-glutamylcysteine (gamma-GC).</text>
</comment>
<sequence>MSLDLKRANVQPIASIDALVDTFRAAEKPRAEHRLGIEHEKFVYTKVGARFVPYEGPSGIGALLEKMGAGGGYTPFRETPESPVIALQRGIETVSLEPGGQLELSGSPFVTAREAHAENLRHLSEAKAAGESLGLQLVALGYRPYGTTAEMPWMPKSRYMMMRRSLPERGRLALNMMLMTSTGQASYDWADEADAVRKTVLVARLAPLMVALYANSPLLEGKPSGFMSFRNRVWEEVDPTRCGYLPSFFDGSFSYRQYVEWALDAPLLFLRRRGEYLYPKLTFRQLMKEGFEGQPPDMGDWTDHLSTLFPEVRLKKVIEVRGADCVGAEMTGALGALWRGLLYEKGAMDEAERLLPKLSFTEHQAFHDTARREGLSGRLGQQELHRLASEMVGIARRGLERLDPQDAPLLEPLARVAASGRSPAQAVLEAWEKDPRPEAVLSRFTL</sequence>
<dbReference type="InterPro" id="IPR006336">
    <property type="entry name" value="GCS2"/>
</dbReference>
<keyword evidence="2 4" id="KW-0547">Nucleotide-binding</keyword>
<dbReference type="Pfam" id="PF04107">
    <property type="entry name" value="GCS2"/>
    <property type="match status" value="1"/>
</dbReference>
<dbReference type="PANTHER" id="PTHR34378">
    <property type="entry name" value="GLUTAMATE--CYSTEINE LIGASE, CHLOROPLASTIC"/>
    <property type="match status" value="1"/>
</dbReference>
<dbReference type="PIRSF" id="PIRSF017901">
    <property type="entry name" value="GCL"/>
    <property type="match status" value="1"/>
</dbReference>
<keyword evidence="1 4" id="KW-0436">Ligase</keyword>
<comment type="caution">
    <text evidence="5">The sequence shown here is derived from an EMBL/GenBank/DDBJ whole genome shotgun (WGS) entry which is preliminary data.</text>
</comment>
<reference evidence="5 6" key="1">
    <citation type="submission" date="2023-12" db="EMBL/GenBank/DDBJ databases">
        <title>the genome sequence of Hyalangium sp. s54d21.</title>
        <authorList>
            <person name="Zhang X."/>
        </authorList>
    </citation>
    <scope>NUCLEOTIDE SEQUENCE [LARGE SCALE GENOMIC DNA]</scope>
    <source>
        <strain evidence="6">s54d21</strain>
    </source>
</reference>
<comment type="catalytic activity">
    <reaction evidence="4">
        <text>L-cysteine + L-glutamate + ATP = gamma-L-glutamyl-L-cysteine + ADP + phosphate + H(+)</text>
        <dbReference type="Rhea" id="RHEA:13285"/>
        <dbReference type="ChEBI" id="CHEBI:15378"/>
        <dbReference type="ChEBI" id="CHEBI:29985"/>
        <dbReference type="ChEBI" id="CHEBI:30616"/>
        <dbReference type="ChEBI" id="CHEBI:35235"/>
        <dbReference type="ChEBI" id="CHEBI:43474"/>
        <dbReference type="ChEBI" id="CHEBI:58173"/>
        <dbReference type="ChEBI" id="CHEBI:456216"/>
        <dbReference type="EC" id="6.3.2.2"/>
    </reaction>
</comment>
<comment type="similarity">
    <text evidence="4">Belongs to the glutamate--cysteine ligase type 2 family. EgtA subfamily.</text>
</comment>
<evidence type="ECO:0000313" key="6">
    <source>
        <dbReference type="Proteomes" id="UP001291309"/>
    </source>
</evidence>
<dbReference type="RefSeq" id="WP_321547162.1">
    <property type="nucleotide sequence ID" value="NZ_JAXIVS010000006.1"/>
</dbReference>
<gene>
    <name evidence="5" type="ORF">SYV04_18570</name>
</gene>
<dbReference type="EMBL" id="JAXIVS010000006">
    <property type="protein sequence ID" value="MDY7228433.1"/>
    <property type="molecule type" value="Genomic_DNA"/>
</dbReference>
<evidence type="ECO:0000256" key="3">
    <source>
        <dbReference type="ARBA" id="ARBA00022840"/>
    </source>
</evidence>
<name>A0ABU5H6F9_9BACT</name>
<keyword evidence="3 4" id="KW-0067">ATP-binding</keyword>
<proteinExistence type="inferred from homology"/>